<proteinExistence type="predicted"/>
<evidence type="ECO:0000256" key="1">
    <source>
        <dbReference type="SAM" id="MobiDB-lite"/>
    </source>
</evidence>
<feature type="region of interest" description="Disordered" evidence="1">
    <location>
        <begin position="1"/>
        <end position="25"/>
    </location>
</feature>
<reference evidence="2 3" key="1">
    <citation type="journal article" date="2010" name="Int. J. Syst. Evol. Microbiol.">
        <title>Thiohalobacter thiocyanaticus gen. nov., sp. nov., a moderately halophilic, sulfur-oxidizing gammaproteobacterium from hypersaline lakes, that utilizes thiocyanate.</title>
        <authorList>
            <person name="Sorokin D.Y."/>
            <person name="Kovaleva O.L."/>
            <person name="Tourova T.P."/>
            <person name="Muyzer G."/>
        </authorList>
    </citation>
    <scope>NUCLEOTIDE SEQUENCE [LARGE SCALE GENOMIC DNA]</scope>
    <source>
        <strain evidence="2 3">Hrh1</strain>
    </source>
</reference>
<evidence type="ECO:0000313" key="2">
    <source>
        <dbReference type="EMBL" id="RRQ21252.1"/>
    </source>
</evidence>
<name>A0A426QHN1_9GAMM</name>
<keyword evidence="3" id="KW-1185">Reference proteome</keyword>
<comment type="caution">
    <text evidence="2">The sequence shown here is derived from an EMBL/GenBank/DDBJ whole genome shotgun (WGS) entry which is preliminary data.</text>
</comment>
<dbReference type="Proteomes" id="UP000287798">
    <property type="component" value="Unassembled WGS sequence"/>
</dbReference>
<sequence length="77" mass="8381">MTSWSRSRPRSPPGCPLPGPSPAAPSSAAALFLADRFLGKQFEDMARYQYTVTGSWQDPVFRRLNRETPDADAAGAP</sequence>
<evidence type="ECO:0000313" key="3">
    <source>
        <dbReference type="Proteomes" id="UP000287798"/>
    </source>
</evidence>
<accession>A0A426QHN1</accession>
<organism evidence="2 3">
    <name type="scientific">Thiohalobacter thiocyanaticus</name>
    <dbReference type="NCBI Taxonomy" id="585455"/>
    <lineage>
        <taxon>Bacteria</taxon>
        <taxon>Pseudomonadati</taxon>
        <taxon>Pseudomonadota</taxon>
        <taxon>Gammaproteobacteria</taxon>
        <taxon>Thiohalobacterales</taxon>
        <taxon>Thiohalobacteraceae</taxon>
        <taxon>Thiohalobacter</taxon>
    </lineage>
</organism>
<protein>
    <submittedName>
        <fullName evidence="2">Uncharacterized protein</fullName>
    </submittedName>
</protein>
<feature type="compositionally biased region" description="Pro residues" evidence="1">
    <location>
        <begin position="10"/>
        <end position="23"/>
    </location>
</feature>
<dbReference type="EMBL" id="QZMU01000001">
    <property type="protein sequence ID" value="RRQ21252.1"/>
    <property type="molecule type" value="Genomic_DNA"/>
</dbReference>
<gene>
    <name evidence="2" type="ORF">D6C00_04310</name>
</gene>
<dbReference type="AlphaFoldDB" id="A0A426QHN1"/>